<reference evidence="1" key="1">
    <citation type="submission" date="2019-10" db="EMBL/GenBank/DDBJ databases">
        <title>Conservation and host-specific expression of non-tandemly repeated heterogenous ribosome RNA gene in arbuscular mycorrhizal fungi.</title>
        <authorList>
            <person name="Maeda T."/>
            <person name="Kobayashi Y."/>
            <person name="Nakagawa T."/>
            <person name="Ezawa T."/>
            <person name="Yamaguchi K."/>
            <person name="Bino T."/>
            <person name="Nishimoto Y."/>
            <person name="Shigenobu S."/>
            <person name="Kawaguchi M."/>
        </authorList>
    </citation>
    <scope>NUCLEOTIDE SEQUENCE</scope>
    <source>
        <strain evidence="1">HR1</strain>
    </source>
</reference>
<protein>
    <submittedName>
        <fullName evidence="1">Uncharacterized protein</fullName>
    </submittedName>
</protein>
<dbReference type="EMBL" id="BLAL01000058">
    <property type="protein sequence ID" value="GES81576.1"/>
    <property type="molecule type" value="Genomic_DNA"/>
</dbReference>
<sequence>MNSLSSFDKKDTMTKLPWLDLSKVTSEDPPQDVNSDFFNSINDCKYGKVDQVDKVEGIIKPSDDDDDNSKVKILFSKKMDDSNVDIYSLDAYNLENDEFILDFDSSCNSQISYNNAMHQIIQQQSSPNILIPWRPFKRLNDLHKTFQQTILNQFPCLPCSNCGYLLYPDKAKWIQYSEELSYQFEIAFPRSKLPLHPFPPARIAVCSICKSNPN</sequence>
<evidence type="ECO:0000313" key="1">
    <source>
        <dbReference type="EMBL" id="GES81576.1"/>
    </source>
</evidence>
<name>A0A8H3QJG1_9GLOM</name>
<comment type="caution">
    <text evidence="1">The sequence shown here is derived from an EMBL/GenBank/DDBJ whole genome shotgun (WGS) entry which is preliminary data.</text>
</comment>
<dbReference type="AlphaFoldDB" id="A0A8H3QJG1"/>
<gene>
    <name evidence="1" type="ORF">RCL2_000882300</name>
</gene>
<proteinExistence type="predicted"/>
<evidence type="ECO:0000313" key="2">
    <source>
        <dbReference type="Proteomes" id="UP000615446"/>
    </source>
</evidence>
<dbReference type="Proteomes" id="UP000615446">
    <property type="component" value="Unassembled WGS sequence"/>
</dbReference>
<organism evidence="1 2">
    <name type="scientific">Rhizophagus clarus</name>
    <dbReference type="NCBI Taxonomy" id="94130"/>
    <lineage>
        <taxon>Eukaryota</taxon>
        <taxon>Fungi</taxon>
        <taxon>Fungi incertae sedis</taxon>
        <taxon>Mucoromycota</taxon>
        <taxon>Glomeromycotina</taxon>
        <taxon>Glomeromycetes</taxon>
        <taxon>Glomerales</taxon>
        <taxon>Glomeraceae</taxon>
        <taxon>Rhizophagus</taxon>
    </lineage>
</organism>
<accession>A0A8H3QJG1</accession>